<evidence type="ECO:0000256" key="1">
    <source>
        <dbReference type="ARBA" id="ARBA00004141"/>
    </source>
</evidence>
<protein>
    <submittedName>
        <fullName evidence="8">ABC-type transporter, integral membrane subunit</fullName>
    </submittedName>
</protein>
<evidence type="ECO:0000313" key="9">
    <source>
        <dbReference type="Proteomes" id="UP000005459"/>
    </source>
</evidence>
<dbReference type="Gene3D" id="1.10.3470.10">
    <property type="entry name" value="ABC transporter involved in vitamin B12 uptake, BtuC"/>
    <property type="match status" value="1"/>
</dbReference>
<feature type="transmembrane region" description="Helical" evidence="7">
    <location>
        <begin position="56"/>
        <end position="75"/>
    </location>
</feature>
<dbReference type="InterPro" id="IPR001626">
    <property type="entry name" value="ABC_TroCD"/>
</dbReference>
<dbReference type="SUPFAM" id="SSF81345">
    <property type="entry name" value="ABC transporter involved in vitamin B12 uptake, BtuC"/>
    <property type="match status" value="1"/>
</dbReference>
<dbReference type="STRING" id="768671.ThimaDRAFT_3520"/>
<feature type="transmembrane region" description="Helical" evidence="7">
    <location>
        <begin position="262"/>
        <end position="285"/>
    </location>
</feature>
<dbReference type="GO" id="GO:0010043">
    <property type="term" value="P:response to zinc ion"/>
    <property type="evidence" value="ECO:0007669"/>
    <property type="project" value="TreeGrafter"/>
</dbReference>
<feature type="transmembrane region" description="Helical" evidence="7">
    <location>
        <begin position="237"/>
        <end position="256"/>
    </location>
</feature>
<dbReference type="eggNOG" id="COG1108">
    <property type="taxonomic scope" value="Bacteria"/>
</dbReference>
<keyword evidence="9" id="KW-1185">Reference proteome</keyword>
<comment type="similarity">
    <text evidence="2 6">Belongs to the ABC-3 integral membrane protein family.</text>
</comment>
<dbReference type="AlphaFoldDB" id="F9UF17"/>
<dbReference type="Proteomes" id="UP000005459">
    <property type="component" value="Unassembled WGS sequence"/>
</dbReference>
<gene>
    <name evidence="8" type="ORF">ThimaDRAFT_3520</name>
</gene>
<feature type="transmembrane region" description="Helical" evidence="7">
    <location>
        <begin position="189"/>
        <end position="207"/>
    </location>
</feature>
<name>F9UF17_9GAMM</name>
<evidence type="ECO:0000256" key="7">
    <source>
        <dbReference type="SAM" id="Phobius"/>
    </source>
</evidence>
<proteinExistence type="inferred from homology"/>
<feature type="transmembrane region" description="Helical" evidence="7">
    <location>
        <begin position="150"/>
        <end position="168"/>
    </location>
</feature>
<dbReference type="InterPro" id="IPR037294">
    <property type="entry name" value="ABC_BtuC-like"/>
</dbReference>
<dbReference type="PANTHER" id="PTHR30477">
    <property type="entry name" value="ABC-TRANSPORTER METAL-BINDING PROTEIN"/>
    <property type="match status" value="1"/>
</dbReference>
<keyword evidence="6" id="KW-0813">Transport</keyword>
<evidence type="ECO:0000313" key="8">
    <source>
        <dbReference type="EMBL" id="EGV17054.1"/>
    </source>
</evidence>
<dbReference type="EMBL" id="AFWV01000012">
    <property type="protein sequence ID" value="EGV17054.1"/>
    <property type="molecule type" value="Genomic_DNA"/>
</dbReference>
<comment type="subcellular location">
    <subcellularLocation>
        <location evidence="6">Cell membrane</location>
        <topology evidence="6">Multi-pass membrane protein</topology>
    </subcellularLocation>
    <subcellularLocation>
        <location evidence="1">Membrane</location>
        <topology evidence="1">Multi-pass membrane protein</topology>
    </subcellularLocation>
</comment>
<keyword evidence="3 6" id="KW-0812">Transmembrane</keyword>
<feature type="transmembrane region" description="Helical" evidence="7">
    <location>
        <begin position="213"/>
        <end position="230"/>
    </location>
</feature>
<feature type="transmembrane region" description="Helical" evidence="7">
    <location>
        <begin position="81"/>
        <end position="101"/>
    </location>
</feature>
<evidence type="ECO:0000256" key="3">
    <source>
        <dbReference type="ARBA" id="ARBA00022692"/>
    </source>
</evidence>
<evidence type="ECO:0000256" key="4">
    <source>
        <dbReference type="ARBA" id="ARBA00022989"/>
    </source>
</evidence>
<organism evidence="8 9">
    <name type="scientific">Thiocapsa marina 5811</name>
    <dbReference type="NCBI Taxonomy" id="768671"/>
    <lineage>
        <taxon>Bacteria</taxon>
        <taxon>Pseudomonadati</taxon>
        <taxon>Pseudomonadota</taxon>
        <taxon>Gammaproteobacteria</taxon>
        <taxon>Chromatiales</taxon>
        <taxon>Chromatiaceae</taxon>
        <taxon>Thiocapsa</taxon>
    </lineage>
</organism>
<dbReference type="CDD" id="cd06550">
    <property type="entry name" value="TM_ABC_iron-siderophores_like"/>
    <property type="match status" value="1"/>
</dbReference>
<dbReference type="GO" id="GO:0043190">
    <property type="term" value="C:ATP-binding cassette (ABC) transporter complex"/>
    <property type="evidence" value="ECO:0007669"/>
    <property type="project" value="InterPro"/>
</dbReference>
<dbReference type="GO" id="GO:0055085">
    <property type="term" value="P:transmembrane transport"/>
    <property type="evidence" value="ECO:0007669"/>
    <property type="project" value="InterPro"/>
</dbReference>
<feature type="transmembrane region" description="Helical" evidence="7">
    <location>
        <begin position="27"/>
        <end position="49"/>
    </location>
</feature>
<accession>F9UF17</accession>
<evidence type="ECO:0000256" key="5">
    <source>
        <dbReference type="ARBA" id="ARBA00023136"/>
    </source>
</evidence>
<keyword evidence="4 7" id="KW-1133">Transmembrane helix</keyword>
<keyword evidence="5 7" id="KW-0472">Membrane</keyword>
<evidence type="ECO:0000256" key="2">
    <source>
        <dbReference type="ARBA" id="ARBA00008034"/>
    </source>
</evidence>
<evidence type="ECO:0000256" key="6">
    <source>
        <dbReference type="RuleBase" id="RU003943"/>
    </source>
</evidence>
<dbReference type="PANTHER" id="PTHR30477:SF18">
    <property type="entry name" value="METAL TRANSPORT SYSTEM MEMBRANE PROTEIN CT_417-RELATED"/>
    <property type="match status" value="1"/>
</dbReference>
<dbReference type="Pfam" id="PF00950">
    <property type="entry name" value="ABC-3"/>
    <property type="match status" value="1"/>
</dbReference>
<dbReference type="PATRIC" id="fig|768671.3.peg.3720"/>
<reference evidence="8 9" key="1">
    <citation type="submission" date="2011-06" db="EMBL/GenBank/DDBJ databases">
        <title>The draft genome of Thiocapsa marina 5811.</title>
        <authorList>
            <consortium name="US DOE Joint Genome Institute (JGI-PGF)"/>
            <person name="Lucas S."/>
            <person name="Han J."/>
            <person name="Cheng J.-F."/>
            <person name="Goodwin L."/>
            <person name="Pitluck S."/>
            <person name="Peters L."/>
            <person name="Land M.L."/>
            <person name="Hauser L."/>
            <person name="Vogl K."/>
            <person name="Liu Z."/>
            <person name="Imhoff J."/>
            <person name="Thiel V."/>
            <person name="Frigaard N.-U."/>
            <person name="Bryant D."/>
            <person name="Woyke T.J."/>
        </authorList>
    </citation>
    <scope>NUCLEOTIDE SEQUENCE [LARGE SCALE GENOMIC DNA]</scope>
    <source>
        <strain evidence="8 9">5811</strain>
    </source>
</reference>
<sequence length="301" mass="31897">MDTPTTLVTRGTDPMQEFFQALGQYTFLQTALLAGLFASLGCGVIGTFVVVKRIAFMAGGIAHSVLGGMGAALYFGVDPLLGALAAAVLSALLIGLVRLAWNAQEDTLIGALWAIGMAIGILFIAKTTGYTTDLMSFLFGNILLVPRRELWFMAGLDLVLLVTVMLFYRQLLAVTFDEEFARLRGVPVAFFYLLLLCLVAVTVVLLIQVVGLILVIALLTLPAAIAGHYVHSLGGMMLIATLLGGFFTSAGLALSYGPDLPAGATMILLAGSVYVVSAVLSRVLARRRVRRRALVAREAGG</sequence>
<feature type="transmembrane region" description="Helical" evidence="7">
    <location>
        <begin position="108"/>
        <end position="130"/>
    </location>
</feature>